<accession>A0A0F9DBX3</accession>
<organism evidence="1">
    <name type="scientific">marine sediment metagenome</name>
    <dbReference type="NCBI Taxonomy" id="412755"/>
    <lineage>
        <taxon>unclassified sequences</taxon>
        <taxon>metagenomes</taxon>
        <taxon>ecological metagenomes</taxon>
    </lineage>
</organism>
<comment type="caution">
    <text evidence="1">The sequence shown here is derived from an EMBL/GenBank/DDBJ whole genome shotgun (WGS) entry which is preliminary data.</text>
</comment>
<gene>
    <name evidence="1" type="ORF">LCGC14_2217460</name>
</gene>
<sequence>MTEATWCEACDHHIPAKHPARDMCGLHPRHDGFGFVRKGEWDDFPPFLFCKDVNNGGCPLFEPKRAGEANAQTE</sequence>
<protein>
    <submittedName>
        <fullName evidence="1">Uncharacterized protein</fullName>
    </submittedName>
</protein>
<evidence type="ECO:0000313" key="1">
    <source>
        <dbReference type="EMBL" id="KKL59223.1"/>
    </source>
</evidence>
<reference evidence="1" key="1">
    <citation type="journal article" date="2015" name="Nature">
        <title>Complex archaea that bridge the gap between prokaryotes and eukaryotes.</title>
        <authorList>
            <person name="Spang A."/>
            <person name="Saw J.H."/>
            <person name="Jorgensen S.L."/>
            <person name="Zaremba-Niedzwiedzka K."/>
            <person name="Martijn J."/>
            <person name="Lind A.E."/>
            <person name="van Eijk R."/>
            <person name="Schleper C."/>
            <person name="Guy L."/>
            <person name="Ettema T.J."/>
        </authorList>
    </citation>
    <scope>NUCLEOTIDE SEQUENCE</scope>
</reference>
<name>A0A0F9DBX3_9ZZZZ</name>
<proteinExistence type="predicted"/>
<dbReference type="EMBL" id="LAZR01029559">
    <property type="protein sequence ID" value="KKL59223.1"/>
    <property type="molecule type" value="Genomic_DNA"/>
</dbReference>
<dbReference type="AlphaFoldDB" id="A0A0F9DBX3"/>